<reference evidence="2 3" key="1">
    <citation type="submission" date="2021-01" db="EMBL/GenBank/DDBJ databases">
        <title>Actinoplanes sp. nov. LDG1-01 isolated from lichen.</title>
        <authorList>
            <person name="Saeng-In P."/>
            <person name="Phongsopitanun W."/>
            <person name="Kanchanasin P."/>
            <person name="Yuki M."/>
            <person name="Kudo T."/>
            <person name="Ohkuma M."/>
            <person name="Tanasupawat S."/>
        </authorList>
    </citation>
    <scope>NUCLEOTIDE SEQUENCE [LARGE SCALE GENOMIC DNA]</scope>
    <source>
        <strain evidence="2 3">LDG1-01</strain>
    </source>
</reference>
<comment type="caution">
    <text evidence="2">The sequence shown here is derived from an EMBL/GenBank/DDBJ whole genome shotgun (WGS) entry which is preliminary data.</text>
</comment>
<organism evidence="2 3">
    <name type="scientific">Paractinoplanes lichenicola</name>
    <dbReference type="NCBI Taxonomy" id="2802976"/>
    <lineage>
        <taxon>Bacteria</taxon>
        <taxon>Bacillati</taxon>
        <taxon>Actinomycetota</taxon>
        <taxon>Actinomycetes</taxon>
        <taxon>Micromonosporales</taxon>
        <taxon>Micromonosporaceae</taxon>
        <taxon>Paractinoplanes</taxon>
    </lineage>
</organism>
<dbReference type="InterPro" id="IPR049311">
    <property type="entry name" value="GIY_YIG_cat"/>
</dbReference>
<evidence type="ECO:0000313" key="3">
    <source>
        <dbReference type="Proteomes" id="UP000598996"/>
    </source>
</evidence>
<evidence type="ECO:0000259" key="1">
    <source>
        <dbReference type="Pfam" id="PF20815"/>
    </source>
</evidence>
<accession>A0ABS1VUW3</accession>
<feature type="domain" description="GIY-YIG catalytic" evidence="1">
    <location>
        <begin position="2"/>
        <end position="129"/>
    </location>
</feature>
<gene>
    <name evidence="2" type="ORF">JKJ07_28590</name>
</gene>
<proteinExistence type="predicted"/>
<keyword evidence="3" id="KW-1185">Reference proteome</keyword>
<name>A0ABS1VUW3_9ACTN</name>
<protein>
    <recommendedName>
        <fullName evidence="1">GIY-YIG catalytic domain-containing protein</fullName>
    </recommendedName>
</protein>
<dbReference type="EMBL" id="JAENHO010000008">
    <property type="protein sequence ID" value="MBL7258272.1"/>
    <property type="molecule type" value="Genomic_DNA"/>
</dbReference>
<evidence type="ECO:0000313" key="2">
    <source>
        <dbReference type="EMBL" id="MBL7258272.1"/>
    </source>
</evidence>
<dbReference type="Pfam" id="PF20815">
    <property type="entry name" value="GIY_YIG_2"/>
    <property type="match status" value="1"/>
</dbReference>
<dbReference type="Proteomes" id="UP000598996">
    <property type="component" value="Unassembled WGS sequence"/>
</dbReference>
<sequence length="140" mass="15715">MLLYVGISPKAPPTNGRAPSRQTIRSRIRNHYRGNAEGSALRLTLGCLLADQLDLRLRRVGSGTRMTFGPDGERRLAEWMADHASVVWVVSASPWEIEHEAIRSLVLPLNLDQNRDSHFHGQLSALRAEQKTRARTLPID</sequence>